<comment type="caution">
    <text evidence="1">The sequence shown here is derived from an EMBL/GenBank/DDBJ whole genome shotgun (WGS) entry which is preliminary data.</text>
</comment>
<sequence length="101" mass="12059">FLSHDYLEYCSYHNPHLSSNTSDFVCTELIQELRKYYRKQLKFNWSDDESMEFKIDASDHSAYKSKPDEEPGSLEKVELDQRPQLNYLKSKRNIIANISYK</sequence>
<feature type="non-terminal residue" evidence="1">
    <location>
        <position position="1"/>
    </location>
</feature>
<dbReference type="Proteomes" id="UP000276133">
    <property type="component" value="Unassembled WGS sequence"/>
</dbReference>
<evidence type="ECO:0000313" key="2">
    <source>
        <dbReference type="Proteomes" id="UP000276133"/>
    </source>
</evidence>
<evidence type="ECO:0000313" key="1">
    <source>
        <dbReference type="EMBL" id="RNA14219.1"/>
    </source>
</evidence>
<accession>A0A3M7QSM9</accession>
<dbReference type="AlphaFoldDB" id="A0A3M7QSM9"/>
<dbReference type="EMBL" id="REGN01005237">
    <property type="protein sequence ID" value="RNA14219.1"/>
    <property type="molecule type" value="Genomic_DNA"/>
</dbReference>
<organism evidence="1 2">
    <name type="scientific">Brachionus plicatilis</name>
    <name type="common">Marine rotifer</name>
    <name type="synonym">Brachionus muelleri</name>
    <dbReference type="NCBI Taxonomy" id="10195"/>
    <lineage>
        <taxon>Eukaryota</taxon>
        <taxon>Metazoa</taxon>
        <taxon>Spiralia</taxon>
        <taxon>Gnathifera</taxon>
        <taxon>Rotifera</taxon>
        <taxon>Eurotatoria</taxon>
        <taxon>Monogononta</taxon>
        <taxon>Pseudotrocha</taxon>
        <taxon>Ploima</taxon>
        <taxon>Brachionidae</taxon>
        <taxon>Brachionus</taxon>
    </lineage>
</organism>
<proteinExistence type="predicted"/>
<name>A0A3M7QSM9_BRAPC</name>
<gene>
    <name evidence="1" type="ORF">BpHYR1_038526</name>
</gene>
<keyword evidence="2" id="KW-1185">Reference proteome</keyword>
<reference evidence="1 2" key="1">
    <citation type="journal article" date="2018" name="Sci. Rep.">
        <title>Genomic signatures of local adaptation to the degree of environmental predictability in rotifers.</title>
        <authorList>
            <person name="Franch-Gras L."/>
            <person name="Hahn C."/>
            <person name="Garcia-Roger E.M."/>
            <person name="Carmona M.J."/>
            <person name="Serra M."/>
            <person name="Gomez A."/>
        </authorList>
    </citation>
    <scope>NUCLEOTIDE SEQUENCE [LARGE SCALE GENOMIC DNA]</scope>
    <source>
        <strain evidence="1">HYR1</strain>
    </source>
</reference>
<protein>
    <submittedName>
        <fullName evidence="1">Uncharacterized protein</fullName>
    </submittedName>
</protein>